<evidence type="ECO:0000256" key="2">
    <source>
        <dbReference type="ARBA" id="ARBA00022723"/>
    </source>
</evidence>
<dbReference type="Pfam" id="PF10370">
    <property type="entry name" value="Rv2993c-like_N"/>
    <property type="match status" value="1"/>
</dbReference>
<evidence type="ECO:0000259" key="5">
    <source>
        <dbReference type="Pfam" id="PF10370"/>
    </source>
</evidence>
<feature type="region of interest" description="Disordered" evidence="3">
    <location>
        <begin position="1"/>
        <end position="44"/>
    </location>
</feature>
<keyword evidence="2" id="KW-0479">Metal-binding</keyword>
<accession>A0A3P1VAU4</accession>
<dbReference type="EMBL" id="RQZC01000005">
    <property type="protein sequence ID" value="RRD29703.1"/>
    <property type="molecule type" value="Genomic_DNA"/>
</dbReference>
<organism evidence="6 7">
    <name type="scientific">Actinomyces bowdenii</name>
    <dbReference type="NCBI Taxonomy" id="131109"/>
    <lineage>
        <taxon>Bacteria</taxon>
        <taxon>Bacillati</taxon>
        <taxon>Actinomycetota</taxon>
        <taxon>Actinomycetes</taxon>
        <taxon>Actinomycetales</taxon>
        <taxon>Actinomycetaceae</taxon>
        <taxon>Actinomyces</taxon>
    </lineage>
</organism>
<comment type="caution">
    <text evidence="6">The sequence shown here is derived from an EMBL/GenBank/DDBJ whole genome shotgun (WGS) entry which is preliminary data.</text>
</comment>
<evidence type="ECO:0000259" key="4">
    <source>
        <dbReference type="Pfam" id="PF01557"/>
    </source>
</evidence>
<feature type="domain" description="Rv2993c-like N-terminal" evidence="5">
    <location>
        <begin position="1"/>
        <end position="95"/>
    </location>
</feature>
<dbReference type="Gene3D" id="3.90.850.10">
    <property type="entry name" value="Fumarylacetoacetase-like, C-terminal domain"/>
    <property type="match status" value="1"/>
</dbReference>
<name>A0A3P1VAU4_9ACTO</name>
<evidence type="ECO:0000256" key="3">
    <source>
        <dbReference type="SAM" id="MobiDB-lite"/>
    </source>
</evidence>
<dbReference type="GO" id="GO:0046872">
    <property type="term" value="F:metal ion binding"/>
    <property type="evidence" value="ECO:0007669"/>
    <property type="project" value="UniProtKB-KW"/>
</dbReference>
<dbReference type="Pfam" id="PF01557">
    <property type="entry name" value="FAA_hydrolase"/>
    <property type="match status" value="1"/>
</dbReference>
<evidence type="ECO:0000256" key="1">
    <source>
        <dbReference type="ARBA" id="ARBA00010211"/>
    </source>
</evidence>
<dbReference type="GO" id="GO:0044281">
    <property type="term" value="P:small molecule metabolic process"/>
    <property type="evidence" value="ECO:0007669"/>
    <property type="project" value="UniProtKB-ARBA"/>
</dbReference>
<dbReference type="Proteomes" id="UP000271272">
    <property type="component" value="Unassembled WGS sequence"/>
</dbReference>
<feature type="domain" description="Fumarylacetoacetase-like C-terminal" evidence="4">
    <location>
        <begin position="114"/>
        <end position="304"/>
    </location>
</feature>
<dbReference type="RefSeq" id="WP_124933436.1">
    <property type="nucleotide sequence ID" value="NZ_RQZC01000005.1"/>
</dbReference>
<proteinExistence type="inferred from homology"/>
<evidence type="ECO:0000313" key="6">
    <source>
        <dbReference type="EMBL" id="RRD29703.1"/>
    </source>
</evidence>
<comment type="similarity">
    <text evidence="1">Belongs to the FAH family.</text>
</comment>
<dbReference type="InterPro" id="IPR018833">
    <property type="entry name" value="Rv2993c-like_N"/>
</dbReference>
<dbReference type="AlphaFoldDB" id="A0A3P1VAU4"/>
<dbReference type="PANTHER" id="PTHR42796">
    <property type="entry name" value="FUMARYLACETOACETATE HYDROLASE DOMAIN-CONTAINING PROTEIN 2A-RELATED"/>
    <property type="match status" value="1"/>
</dbReference>
<dbReference type="PANTHER" id="PTHR42796:SF4">
    <property type="entry name" value="FUMARYLACETOACETATE HYDROLASE DOMAIN-CONTAINING PROTEIN 2A"/>
    <property type="match status" value="1"/>
</dbReference>
<dbReference type="InterPro" id="IPR051121">
    <property type="entry name" value="FAH"/>
</dbReference>
<dbReference type="Gene3D" id="2.30.30.370">
    <property type="entry name" value="FAH"/>
    <property type="match status" value="1"/>
</dbReference>
<protein>
    <submittedName>
        <fullName evidence="6">DUF2437 domain-containing protein</fullName>
    </submittedName>
</protein>
<dbReference type="InterPro" id="IPR036663">
    <property type="entry name" value="Fumarylacetoacetase_C_sf"/>
</dbReference>
<gene>
    <name evidence="6" type="ORF">EII10_05160</name>
</gene>
<dbReference type="InterPro" id="IPR011234">
    <property type="entry name" value="Fumarylacetoacetase-like_C"/>
</dbReference>
<dbReference type="SUPFAM" id="SSF56529">
    <property type="entry name" value="FAH"/>
    <property type="match status" value="1"/>
</dbReference>
<evidence type="ECO:0000313" key="7">
    <source>
        <dbReference type="Proteomes" id="UP000271272"/>
    </source>
</evidence>
<dbReference type="OrthoDB" id="9805307at2"/>
<keyword evidence="7" id="KW-1185">Reference proteome</keyword>
<sequence length="306" mass="31929">MKIARFSTGDEPRYGIVELSGASPTDPASFTPATPGPTPPATGTAVAAAIPEPPLPGPAGPPQGHILVLKGDPLFTPPQATGEVVDLAEARLLSPIIPRSKVVGFAGTYPDPAGAARPDGPPDGPVVFLKPNTAVIGPDAPIVLPRWSTEVHYEAELAVVIKSLAKDIAPERVDDVILGYTVANDVSARDRQRSEPQWVRGKAFDTSCPLGPWLEIPEPGGALAFNPDDAVVRAHLDGRLVQEASTRDMIRPVAELVSYASSIFTLLPGDVILTGTPAGAGELRPGQRIEVGVEGIGAFSNPVVRR</sequence>
<reference evidence="6 7" key="1">
    <citation type="submission" date="2018-11" db="EMBL/GenBank/DDBJ databases">
        <title>Genomes From Bacteria Associated with the Canine Oral Cavity: a Test Case for Automated Genome-Based Taxonomic Assignment.</title>
        <authorList>
            <person name="Coil D.A."/>
            <person name="Jospin G."/>
            <person name="Darling A.E."/>
            <person name="Wallis C."/>
            <person name="Davis I.J."/>
            <person name="Harris S."/>
            <person name="Eisen J.A."/>
            <person name="Holcombe L.J."/>
            <person name="O'Flynn C."/>
        </authorList>
    </citation>
    <scope>NUCLEOTIDE SEQUENCE [LARGE SCALE GENOMIC DNA]</scope>
    <source>
        <strain evidence="6 7">OH5050</strain>
    </source>
</reference>
<dbReference type="GO" id="GO:0003824">
    <property type="term" value="F:catalytic activity"/>
    <property type="evidence" value="ECO:0007669"/>
    <property type="project" value="InterPro"/>
</dbReference>